<comment type="similarity">
    <text evidence="4 10">Belongs to the OST1 family.</text>
</comment>
<dbReference type="UniPathway" id="UPA00378"/>
<organism evidence="12 13">
    <name type="scientific">Pseudovirgaria hyperparasitica</name>
    <dbReference type="NCBI Taxonomy" id="470096"/>
    <lineage>
        <taxon>Eukaryota</taxon>
        <taxon>Fungi</taxon>
        <taxon>Dikarya</taxon>
        <taxon>Ascomycota</taxon>
        <taxon>Pezizomycotina</taxon>
        <taxon>Dothideomycetes</taxon>
        <taxon>Dothideomycetes incertae sedis</taxon>
        <taxon>Acrospermales</taxon>
        <taxon>Acrospermaceae</taxon>
        <taxon>Pseudovirgaria</taxon>
    </lineage>
</organism>
<evidence type="ECO:0000256" key="3">
    <source>
        <dbReference type="ARBA" id="ARBA00004922"/>
    </source>
</evidence>
<evidence type="ECO:0000313" key="12">
    <source>
        <dbReference type="EMBL" id="KAF2760133.1"/>
    </source>
</evidence>
<dbReference type="PANTHER" id="PTHR21049:SF0">
    <property type="entry name" value="DOLICHYL-DIPHOSPHOOLIGOSACCHARIDE--PROTEIN GLYCOSYLTRANSFERASE SUBUNIT 1"/>
    <property type="match status" value="1"/>
</dbReference>
<gene>
    <name evidence="12" type="ORF">EJ05DRAFT_462199</name>
</gene>
<dbReference type="GO" id="GO:0008250">
    <property type="term" value="C:oligosaccharyltransferase complex"/>
    <property type="evidence" value="ECO:0007669"/>
    <property type="project" value="UniProtKB-UniRule"/>
</dbReference>
<evidence type="ECO:0000256" key="10">
    <source>
        <dbReference type="RuleBase" id="RU361143"/>
    </source>
</evidence>
<feature type="compositionally biased region" description="Basic and acidic residues" evidence="11">
    <location>
        <begin position="205"/>
        <end position="215"/>
    </location>
</feature>
<feature type="chain" id="PRO_5025711932" description="Dolichyl-diphosphooligosaccharide--protein glycosyltransferase subunit 1" evidence="10">
    <location>
        <begin position="21"/>
        <end position="502"/>
    </location>
</feature>
<dbReference type="Pfam" id="PF04597">
    <property type="entry name" value="Ribophorin_I"/>
    <property type="match status" value="1"/>
</dbReference>
<evidence type="ECO:0000313" key="13">
    <source>
        <dbReference type="Proteomes" id="UP000799437"/>
    </source>
</evidence>
<protein>
    <recommendedName>
        <fullName evidence="10">Dolichyl-diphosphooligosaccharide--protein glycosyltransferase subunit 1</fullName>
    </recommendedName>
</protein>
<evidence type="ECO:0000256" key="7">
    <source>
        <dbReference type="ARBA" id="ARBA00022824"/>
    </source>
</evidence>
<keyword evidence="5 10" id="KW-0812">Transmembrane</keyword>
<dbReference type="InterPro" id="IPR007676">
    <property type="entry name" value="Ribophorin_I"/>
</dbReference>
<feature type="transmembrane region" description="Helical" evidence="10">
    <location>
        <begin position="467"/>
        <end position="492"/>
    </location>
</feature>
<evidence type="ECO:0000256" key="4">
    <source>
        <dbReference type="ARBA" id="ARBA00008905"/>
    </source>
</evidence>
<evidence type="ECO:0000256" key="6">
    <source>
        <dbReference type="ARBA" id="ARBA00022729"/>
    </source>
</evidence>
<sequence length="502" mass="56593">MILLPTIASCLTAFASLTAAQSNFSEPKLSKQILPAEFKPPQVFRNTNLVKNIDLSKEYARETVNLIIENIDSRPQSEYYLPFESALIARIGGFEVRDKKDASKDAFRVEVVEYDTESSTEFYRIHLPSPLKPKETLTLSISYTVLSALEPLPAEIEQVAKQYVQYTFSAYTPSAYLTQKQKTKLKFPTSDVPDYSKLPKATNADGKEDPQKQGKEFTYGPYADIPAGASAPVAVRYEFTKPLIHASLLERDIEISHWGGNIAFEERYWLTNRGAKLKDHFSRVSWAMTQFQKPATFALKELKFPLAVGSVNPYFTDDIGNVSTSRFRSNAREANLELKPRYPLFGGWNYKFRVGWDADLKGYLRKLKTGDGYILKVPFLEGPKASEGIEYKRVELRVVLPEGAQNIKFDTSIPLIASDTTLHHTFMDTLGRPTVSLTAINLVDDLRERDLIITYDYAFLAGFRKPIVIFSALVAVFTVAWVVGSIDVSIAAKNKNKKITKR</sequence>
<dbReference type="EMBL" id="ML996568">
    <property type="protein sequence ID" value="KAF2760133.1"/>
    <property type="molecule type" value="Genomic_DNA"/>
</dbReference>
<accession>A0A6A6WBR5</accession>
<evidence type="ECO:0000256" key="2">
    <source>
        <dbReference type="ARBA" id="ARBA00004115"/>
    </source>
</evidence>
<comment type="subcellular location">
    <subcellularLocation>
        <location evidence="2 10">Endoplasmic reticulum membrane</location>
        <topology evidence="2 10">Single-pass type I membrane protein</topology>
    </subcellularLocation>
</comment>
<keyword evidence="9 10" id="KW-0472">Membrane</keyword>
<keyword evidence="13" id="KW-1185">Reference proteome</keyword>
<feature type="region of interest" description="Disordered" evidence="11">
    <location>
        <begin position="196"/>
        <end position="215"/>
    </location>
</feature>
<dbReference type="AlphaFoldDB" id="A0A6A6WBR5"/>
<evidence type="ECO:0000256" key="11">
    <source>
        <dbReference type="SAM" id="MobiDB-lite"/>
    </source>
</evidence>
<keyword evidence="7 10" id="KW-0256">Endoplasmic reticulum</keyword>
<dbReference type="GeneID" id="54483727"/>
<keyword evidence="8 10" id="KW-1133">Transmembrane helix</keyword>
<evidence type="ECO:0000256" key="8">
    <source>
        <dbReference type="ARBA" id="ARBA00022989"/>
    </source>
</evidence>
<comment type="function">
    <text evidence="1 10">Subunit of the oligosaccharyl transferase (OST) complex that catalyzes the initial transfer of a defined glycan (Glc(3)Man(9)GlcNAc(2) in eukaryotes) from the lipid carrier dolichol-pyrophosphate to an asparagine residue within an Asn-X-Ser/Thr consensus motif in nascent polypeptide chains, the first step in protein N-glycosylation. N-glycosylation occurs cotranslationally and the complex associates with the Sec61 complex at the channel-forming translocon complex that mediates protein translocation across the endoplasmic reticulum (ER). All subunits are required for a maximal enzyme activity.</text>
</comment>
<proteinExistence type="inferred from homology"/>
<dbReference type="Proteomes" id="UP000799437">
    <property type="component" value="Unassembled WGS sequence"/>
</dbReference>
<feature type="signal peptide" evidence="10">
    <location>
        <begin position="1"/>
        <end position="20"/>
    </location>
</feature>
<dbReference type="OrthoDB" id="310030at2759"/>
<reference evidence="12" key="1">
    <citation type="journal article" date="2020" name="Stud. Mycol.">
        <title>101 Dothideomycetes genomes: a test case for predicting lifestyles and emergence of pathogens.</title>
        <authorList>
            <person name="Haridas S."/>
            <person name="Albert R."/>
            <person name="Binder M."/>
            <person name="Bloem J."/>
            <person name="Labutti K."/>
            <person name="Salamov A."/>
            <person name="Andreopoulos B."/>
            <person name="Baker S."/>
            <person name="Barry K."/>
            <person name="Bills G."/>
            <person name="Bluhm B."/>
            <person name="Cannon C."/>
            <person name="Castanera R."/>
            <person name="Culley D."/>
            <person name="Daum C."/>
            <person name="Ezra D."/>
            <person name="Gonzalez J."/>
            <person name="Henrissat B."/>
            <person name="Kuo A."/>
            <person name="Liang C."/>
            <person name="Lipzen A."/>
            <person name="Lutzoni F."/>
            <person name="Magnuson J."/>
            <person name="Mondo S."/>
            <person name="Nolan M."/>
            <person name="Ohm R."/>
            <person name="Pangilinan J."/>
            <person name="Park H.-J."/>
            <person name="Ramirez L."/>
            <person name="Alfaro M."/>
            <person name="Sun H."/>
            <person name="Tritt A."/>
            <person name="Yoshinaga Y."/>
            <person name="Zwiers L.-H."/>
            <person name="Turgeon B."/>
            <person name="Goodwin S."/>
            <person name="Spatafora J."/>
            <person name="Crous P."/>
            <person name="Grigoriev I."/>
        </authorList>
    </citation>
    <scope>NUCLEOTIDE SEQUENCE</scope>
    <source>
        <strain evidence="12">CBS 121739</strain>
    </source>
</reference>
<evidence type="ECO:0000256" key="9">
    <source>
        <dbReference type="ARBA" id="ARBA00023136"/>
    </source>
</evidence>
<evidence type="ECO:0000256" key="1">
    <source>
        <dbReference type="ARBA" id="ARBA00002791"/>
    </source>
</evidence>
<keyword evidence="6 10" id="KW-0732">Signal</keyword>
<comment type="subunit">
    <text evidence="10">Component of the oligosaccharyltransferase (OST) complex.</text>
</comment>
<evidence type="ECO:0000256" key="5">
    <source>
        <dbReference type="ARBA" id="ARBA00022692"/>
    </source>
</evidence>
<name>A0A6A6WBR5_9PEZI</name>
<dbReference type="PANTHER" id="PTHR21049">
    <property type="entry name" value="RIBOPHORIN I"/>
    <property type="match status" value="1"/>
</dbReference>
<dbReference type="GO" id="GO:0018279">
    <property type="term" value="P:protein N-linked glycosylation via asparagine"/>
    <property type="evidence" value="ECO:0007669"/>
    <property type="project" value="TreeGrafter"/>
</dbReference>
<dbReference type="RefSeq" id="XP_033602584.1">
    <property type="nucleotide sequence ID" value="XM_033742673.1"/>
</dbReference>
<comment type="pathway">
    <text evidence="3 10">Protein modification; protein glycosylation.</text>
</comment>